<dbReference type="PANTHER" id="PTHR11820">
    <property type="entry name" value="ACYLPYRUVASE"/>
    <property type="match status" value="1"/>
</dbReference>
<dbReference type="GO" id="GO:0018773">
    <property type="term" value="F:acetylpyruvate hydrolase activity"/>
    <property type="evidence" value="ECO:0007669"/>
    <property type="project" value="TreeGrafter"/>
</dbReference>
<dbReference type="PANTHER" id="PTHR11820:SF90">
    <property type="entry name" value="FLUTATHIONE S-TRANSFERASE"/>
    <property type="match status" value="1"/>
</dbReference>
<keyword evidence="3" id="KW-0378">Hydrolase</keyword>
<dbReference type="AlphaFoldDB" id="A0A6L9MCB6"/>
<dbReference type="RefSeq" id="WP_163042060.1">
    <property type="nucleotide sequence ID" value="NZ_JAAAMJ010000001.1"/>
</dbReference>
<evidence type="ECO:0000256" key="1">
    <source>
        <dbReference type="ARBA" id="ARBA00022723"/>
    </source>
</evidence>
<gene>
    <name evidence="3" type="ORF">GTW51_01250</name>
</gene>
<evidence type="ECO:0000313" key="4">
    <source>
        <dbReference type="Proteomes" id="UP000476332"/>
    </source>
</evidence>
<dbReference type="InterPro" id="IPR036663">
    <property type="entry name" value="Fumarylacetoacetase_C_sf"/>
</dbReference>
<keyword evidence="4" id="KW-1185">Reference proteome</keyword>
<dbReference type="Gene3D" id="3.90.850.10">
    <property type="entry name" value="Fumarylacetoacetase-like, C-terminal domain"/>
    <property type="match status" value="1"/>
</dbReference>
<feature type="domain" description="Fumarylacetoacetase-like C-terminal" evidence="2">
    <location>
        <begin position="40"/>
        <end position="239"/>
    </location>
</feature>
<comment type="caution">
    <text evidence="3">The sequence shown here is derived from an EMBL/GenBank/DDBJ whole genome shotgun (WGS) entry which is preliminary data.</text>
</comment>
<keyword evidence="1" id="KW-0479">Metal-binding</keyword>
<dbReference type="SUPFAM" id="SSF56529">
    <property type="entry name" value="FAH"/>
    <property type="match status" value="1"/>
</dbReference>
<name>A0A6L9MCB6_9HYPH</name>
<proteinExistence type="predicted"/>
<dbReference type="InterPro" id="IPR011234">
    <property type="entry name" value="Fumarylacetoacetase-like_C"/>
</dbReference>
<evidence type="ECO:0000313" key="3">
    <source>
        <dbReference type="EMBL" id="NDV85320.1"/>
    </source>
</evidence>
<sequence>MNISVTANRPDTGEDYVFAAPKTPTLPVVGTSQRYPVRRVYCVGRNYADHAIEMGHDPNKEPPFFFQKNPDNLVVGDSFPYPAMSSDVHHEIELVVCLSKGGEDIAVEDALSHVYGYAVGLDMTRRDLQGEAKKMGRPWEIGKAFEDSAPVSPVVPASEIGHPDSGAIWLKVNGETRQSGDLNQMIWKVAESISYLSGLFRLAPGDVIMTGTPAGVGAIQRGDVMEGHIDGIGDLRVTVS</sequence>
<organism evidence="3 4">
    <name type="scientific">Aurantimonas aggregata</name>
    <dbReference type="NCBI Taxonomy" id="2047720"/>
    <lineage>
        <taxon>Bacteria</taxon>
        <taxon>Pseudomonadati</taxon>
        <taxon>Pseudomonadota</taxon>
        <taxon>Alphaproteobacteria</taxon>
        <taxon>Hyphomicrobiales</taxon>
        <taxon>Aurantimonadaceae</taxon>
        <taxon>Aurantimonas</taxon>
    </lineage>
</organism>
<reference evidence="3 4" key="1">
    <citation type="submission" date="2020-01" db="EMBL/GenBank/DDBJ databases">
        <title>Genomes of bacteria type strains.</title>
        <authorList>
            <person name="Chen J."/>
            <person name="Zhu S."/>
            <person name="Chen J."/>
        </authorList>
    </citation>
    <scope>NUCLEOTIDE SEQUENCE [LARGE SCALE GENOMIC DNA]</scope>
    <source>
        <strain evidence="3 4">KCTC 52919</strain>
    </source>
</reference>
<evidence type="ECO:0000259" key="2">
    <source>
        <dbReference type="Pfam" id="PF01557"/>
    </source>
</evidence>
<dbReference type="EMBL" id="JAAAMJ010000001">
    <property type="protein sequence ID" value="NDV85320.1"/>
    <property type="molecule type" value="Genomic_DNA"/>
</dbReference>
<dbReference type="Proteomes" id="UP000476332">
    <property type="component" value="Unassembled WGS sequence"/>
</dbReference>
<protein>
    <submittedName>
        <fullName evidence="3">FAA hydrolase family protein</fullName>
    </submittedName>
</protein>
<accession>A0A6L9MCB6</accession>
<dbReference type="Pfam" id="PF01557">
    <property type="entry name" value="FAA_hydrolase"/>
    <property type="match status" value="1"/>
</dbReference>
<dbReference type="GO" id="GO:0046872">
    <property type="term" value="F:metal ion binding"/>
    <property type="evidence" value="ECO:0007669"/>
    <property type="project" value="UniProtKB-KW"/>
</dbReference>